<dbReference type="PROSITE" id="PS50216">
    <property type="entry name" value="DHHC"/>
    <property type="match status" value="1"/>
</dbReference>
<evidence type="ECO:0000256" key="1">
    <source>
        <dbReference type="ARBA" id="ARBA00004141"/>
    </source>
</evidence>
<evidence type="ECO:0000256" key="11">
    <source>
        <dbReference type="SAM" id="MobiDB-lite"/>
    </source>
</evidence>
<evidence type="ECO:0000256" key="4">
    <source>
        <dbReference type="ARBA" id="ARBA00022989"/>
    </source>
</evidence>
<evidence type="ECO:0000256" key="7">
    <source>
        <dbReference type="ARBA" id="ARBA00023288"/>
    </source>
</evidence>
<dbReference type="AlphaFoldDB" id="A0A1Y1YYP0"/>
<dbReference type="Proteomes" id="UP000193144">
    <property type="component" value="Unassembled WGS sequence"/>
</dbReference>
<evidence type="ECO:0000256" key="5">
    <source>
        <dbReference type="ARBA" id="ARBA00023136"/>
    </source>
</evidence>
<dbReference type="GO" id="GO:0016020">
    <property type="term" value="C:membrane"/>
    <property type="evidence" value="ECO:0007669"/>
    <property type="project" value="UniProtKB-SubCell"/>
</dbReference>
<evidence type="ECO:0000256" key="6">
    <source>
        <dbReference type="ARBA" id="ARBA00023139"/>
    </source>
</evidence>
<dbReference type="GO" id="GO:0006612">
    <property type="term" value="P:protein targeting to membrane"/>
    <property type="evidence" value="ECO:0007669"/>
    <property type="project" value="TreeGrafter"/>
</dbReference>
<keyword evidence="3 10" id="KW-0812">Transmembrane</keyword>
<dbReference type="Pfam" id="PF01529">
    <property type="entry name" value="DHHC"/>
    <property type="match status" value="1"/>
</dbReference>
<keyword evidence="7" id="KW-0449">Lipoprotein</keyword>
<dbReference type="OrthoDB" id="9909019at2759"/>
<dbReference type="STRING" id="1231657.A0A1Y1YYP0"/>
<keyword evidence="2 10" id="KW-0808">Transferase</keyword>
<comment type="catalytic activity">
    <reaction evidence="9 10">
        <text>L-cysteinyl-[protein] + hexadecanoyl-CoA = S-hexadecanoyl-L-cysteinyl-[protein] + CoA</text>
        <dbReference type="Rhea" id="RHEA:36683"/>
        <dbReference type="Rhea" id="RHEA-COMP:10131"/>
        <dbReference type="Rhea" id="RHEA-COMP:11032"/>
        <dbReference type="ChEBI" id="CHEBI:29950"/>
        <dbReference type="ChEBI" id="CHEBI:57287"/>
        <dbReference type="ChEBI" id="CHEBI:57379"/>
        <dbReference type="ChEBI" id="CHEBI:74151"/>
        <dbReference type="EC" id="2.3.1.225"/>
    </reaction>
</comment>
<comment type="similarity">
    <text evidence="10">Belongs to the DHHC palmitoyltransferase family.</text>
</comment>
<organism evidence="13 14">
    <name type="scientific">Clohesyomyces aquaticus</name>
    <dbReference type="NCBI Taxonomy" id="1231657"/>
    <lineage>
        <taxon>Eukaryota</taxon>
        <taxon>Fungi</taxon>
        <taxon>Dikarya</taxon>
        <taxon>Ascomycota</taxon>
        <taxon>Pezizomycotina</taxon>
        <taxon>Dothideomycetes</taxon>
        <taxon>Pleosporomycetidae</taxon>
        <taxon>Pleosporales</taxon>
        <taxon>Lindgomycetaceae</taxon>
        <taxon>Clohesyomyces</taxon>
    </lineage>
</organism>
<keyword evidence="6" id="KW-0564">Palmitate</keyword>
<accession>A0A1Y1YYP0</accession>
<gene>
    <name evidence="13" type="ORF">BCR34DRAFT_676205</name>
</gene>
<evidence type="ECO:0000313" key="14">
    <source>
        <dbReference type="Proteomes" id="UP000193144"/>
    </source>
</evidence>
<feature type="transmembrane region" description="Helical" evidence="10">
    <location>
        <begin position="7"/>
        <end position="24"/>
    </location>
</feature>
<feature type="domain" description="Palmitoyltransferase DHHC" evidence="12">
    <location>
        <begin position="158"/>
        <end position="314"/>
    </location>
</feature>
<dbReference type="GO" id="GO:0005783">
    <property type="term" value="C:endoplasmic reticulum"/>
    <property type="evidence" value="ECO:0007669"/>
    <property type="project" value="TreeGrafter"/>
</dbReference>
<keyword evidence="5 10" id="KW-0472">Membrane</keyword>
<evidence type="ECO:0000256" key="2">
    <source>
        <dbReference type="ARBA" id="ARBA00022679"/>
    </source>
</evidence>
<evidence type="ECO:0000256" key="9">
    <source>
        <dbReference type="ARBA" id="ARBA00048048"/>
    </source>
</evidence>
<feature type="transmembrane region" description="Helical" evidence="10">
    <location>
        <begin position="201"/>
        <end position="224"/>
    </location>
</feature>
<feature type="transmembrane region" description="Helical" evidence="10">
    <location>
        <begin position="77"/>
        <end position="103"/>
    </location>
</feature>
<reference evidence="13 14" key="1">
    <citation type="submission" date="2016-07" db="EMBL/GenBank/DDBJ databases">
        <title>Pervasive Adenine N6-methylation of Active Genes in Fungi.</title>
        <authorList>
            <consortium name="DOE Joint Genome Institute"/>
            <person name="Mondo S.J."/>
            <person name="Dannebaum R.O."/>
            <person name="Kuo R.C."/>
            <person name="Labutti K."/>
            <person name="Haridas S."/>
            <person name="Kuo A."/>
            <person name="Salamov A."/>
            <person name="Ahrendt S.R."/>
            <person name="Lipzen A."/>
            <person name="Sullivan W."/>
            <person name="Andreopoulos W.B."/>
            <person name="Clum A."/>
            <person name="Lindquist E."/>
            <person name="Daum C."/>
            <person name="Ramamoorthy G.K."/>
            <person name="Gryganskyi A."/>
            <person name="Culley D."/>
            <person name="Magnuson J.K."/>
            <person name="James T.Y."/>
            <person name="O'Malley M.A."/>
            <person name="Stajich J.E."/>
            <person name="Spatafora J.W."/>
            <person name="Visel A."/>
            <person name="Grigoriev I.V."/>
        </authorList>
    </citation>
    <scope>NUCLEOTIDE SEQUENCE [LARGE SCALE GENOMIC DNA]</scope>
    <source>
        <strain evidence="13 14">CBS 115471</strain>
    </source>
</reference>
<feature type="region of interest" description="Disordered" evidence="11">
    <location>
        <begin position="339"/>
        <end position="382"/>
    </location>
</feature>
<dbReference type="GO" id="GO:0019706">
    <property type="term" value="F:protein-cysteine S-palmitoyltransferase activity"/>
    <property type="evidence" value="ECO:0007669"/>
    <property type="project" value="UniProtKB-EC"/>
</dbReference>
<comment type="subcellular location">
    <subcellularLocation>
        <location evidence="1">Membrane</location>
        <topology evidence="1">Multi-pass membrane protein</topology>
    </subcellularLocation>
</comment>
<sequence length="441" mass="50441">MALARNIAVFVVSLSLLVFIAFFGRLPAFRNTPIGYLHRLLVVRIPSSLRTLDLYLTNGRITSGSSRLGHYLMYERHPVVVVFFLGLVTGSAALFVPVVWPYLPLHHKALIPILVPLPHLFTYLSAKRNDETYITESNHSKHMKYYPYDRILYYPGVPCRTCHFVKPARSKHCSICKTCVARMDHHCIWVNNCLGRANYKWFLALLLFTGILLAYGAYLAYIVISPQAAEHYKVYEQWYGYELDPTADPSTWIVYLDMKLHYFLMFSSIYLDVGGIRAAGVGLLALLTWPLPLALLSYHVYLIWAGMTTNESGKWADWRDDMNDGVVFLGHRRTGSMRSALEQPKSLHPPYRSEENDSSTSTSPVPTPPETPPEEEEPRTAWPIESRHILIRTMDGEAPQNLPSRLKSVADEESFQRVWGLRDVENVYDLGFWDNLLEALK</sequence>
<proteinExistence type="inferred from homology"/>
<evidence type="ECO:0000256" key="8">
    <source>
        <dbReference type="ARBA" id="ARBA00023315"/>
    </source>
</evidence>
<evidence type="ECO:0000313" key="13">
    <source>
        <dbReference type="EMBL" id="ORY02685.1"/>
    </source>
</evidence>
<keyword evidence="8 10" id="KW-0012">Acyltransferase</keyword>
<evidence type="ECO:0000256" key="3">
    <source>
        <dbReference type="ARBA" id="ARBA00022692"/>
    </source>
</evidence>
<dbReference type="InterPro" id="IPR001594">
    <property type="entry name" value="Palmitoyltrfase_DHHC"/>
</dbReference>
<name>A0A1Y1YYP0_9PLEO</name>
<dbReference type="GO" id="GO:0005794">
    <property type="term" value="C:Golgi apparatus"/>
    <property type="evidence" value="ECO:0007669"/>
    <property type="project" value="TreeGrafter"/>
</dbReference>
<keyword evidence="14" id="KW-1185">Reference proteome</keyword>
<protein>
    <recommendedName>
        <fullName evidence="10">Palmitoyltransferase</fullName>
        <ecNumber evidence="10">2.3.1.225</ecNumber>
    </recommendedName>
</protein>
<comment type="caution">
    <text evidence="13">The sequence shown here is derived from an EMBL/GenBank/DDBJ whole genome shotgun (WGS) entry which is preliminary data.</text>
</comment>
<comment type="domain">
    <text evidence="10">The DHHC domain is required for palmitoyltransferase activity.</text>
</comment>
<dbReference type="PANTHER" id="PTHR22883">
    <property type="entry name" value="ZINC FINGER DHHC DOMAIN CONTAINING PROTEIN"/>
    <property type="match status" value="1"/>
</dbReference>
<evidence type="ECO:0000256" key="10">
    <source>
        <dbReference type="RuleBase" id="RU079119"/>
    </source>
</evidence>
<feature type="transmembrane region" description="Helical" evidence="10">
    <location>
        <begin position="283"/>
        <end position="304"/>
    </location>
</feature>
<feature type="transmembrane region" description="Helical" evidence="10">
    <location>
        <begin position="252"/>
        <end position="271"/>
    </location>
</feature>
<evidence type="ECO:0000259" key="12">
    <source>
        <dbReference type="Pfam" id="PF01529"/>
    </source>
</evidence>
<keyword evidence="4 10" id="KW-1133">Transmembrane helix</keyword>
<dbReference type="EC" id="2.3.1.225" evidence="10"/>
<dbReference type="InterPro" id="IPR039859">
    <property type="entry name" value="PFA4/ZDH16/20/ERF2-like"/>
</dbReference>
<dbReference type="PANTHER" id="PTHR22883:SF480">
    <property type="entry name" value="PALMITOYLTRANSFERASE SWF1"/>
    <property type="match status" value="1"/>
</dbReference>
<dbReference type="EMBL" id="MCFA01000155">
    <property type="protein sequence ID" value="ORY02685.1"/>
    <property type="molecule type" value="Genomic_DNA"/>
</dbReference>